<feature type="non-terminal residue" evidence="1">
    <location>
        <position position="160"/>
    </location>
</feature>
<name>A0A699V533_TANCI</name>
<gene>
    <name evidence="1" type="ORF">Tci_900897</name>
</gene>
<accession>A0A699V533</accession>
<dbReference type="EMBL" id="BKCJ011389968">
    <property type="protein sequence ID" value="GFD28928.1"/>
    <property type="molecule type" value="Genomic_DNA"/>
</dbReference>
<organism evidence="1">
    <name type="scientific">Tanacetum cinerariifolium</name>
    <name type="common">Dalmatian daisy</name>
    <name type="synonym">Chrysanthemum cinerariifolium</name>
    <dbReference type="NCBI Taxonomy" id="118510"/>
    <lineage>
        <taxon>Eukaryota</taxon>
        <taxon>Viridiplantae</taxon>
        <taxon>Streptophyta</taxon>
        <taxon>Embryophyta</taxon>
        <taxon>Tracheophyta</taxon>
        <taxon>Spermatophyta</taxon>
        <taxon>Magnoliopsida</taxon>
        <taxon>eudicotyledons</taxon>
        <taxon>Gunneridae</taxon>
        <taxon>Pentapetalae</taxon>
        <taxon>asterids</taxon>
        <taxon>campanulids</taxon>
        <taxon>Asterales</taxon>
        <taxon>Asteraceae</taxon>
        <taxon>Asteroideae</taxon>
        <taxon>Anthemideae</taxon>
        <taxon>Anthemidinae</taxon>
        <taxon>Tanacetum</taxon>
    </lineage>
</organism>
<protein>
    <submittedName>
        <fullName evidence="1">Uncharacterized protein</fullName>
    </submittedName>
</protein>
<evidence type="ECO:0000313" key="1">
    <source>
        <dbReference type="EMBL" id="GFD28928.1"/>
    </source>
</evidence>
<sequence>MNKASKLKSLKRVGTTQRIETFNDIVMDDVSKQGKIIADMDTDVDVTLKDVVAVAKYVQEAEMEESADVQGRQAKSHAQIYQIDLEHTVKVLSMQDDEVEPTKLQEVVEVVTTAKFITKVVIAASATITVAAPQLTTATAPTLTTAPSAARRRKGVVIKD</sequence>
<proteinExistence type="predicted"/>
<dbReference type="AlphaFoldDB" id="A0A699V533"/>
<comment type="caution">
    <text evidence="1">The sequence shown here is derived from an EMBL/GenBank/DDBJ whole genome shotgun (WGS) entry which is preliminary data.</text>
</comment>
<reference evidence="1" key="1">
    <citation type="journal article" date="2019" name="Sci. Rep.">
        <title>Draft genome of Tanacetum cinerariifolium, the natural source of mosquito coil.</title>
        <authorList>
            <person name="Yamashiro T."/>
            <person name="Shiraishi A."/>
            <person name="Satake H."/>
            <person name="Nakayama K."/>
        </authorList>
    </citation>
    <scope>NUCLEOTIDE SEQUENCE</scope>
</reference>